<evidence type="ECO:0000259" key="4">
    <source>
        <dbReference type="Pfam" id="PF01965"/>
    </source>
</evidence>
<dbReference type="Gene3D" id="3.40.50.880">
    <property type="match status" value="1"/>
</dbReference>
<dbReference type="InterPro" id="IPR029062">
    <property type="entry name" value="Class_I_gatase-like"/>
</dbReference>
<dbReference type="Proteomes" id="UP000619238">
    <property type="component" value="Unassembled WGS sequence"/>
</dbReference>
<proteinExistence type="inferred from homology"/>
<dbReference type="RefSeq" id="WP_187563005.1">
    <property type="nucleotide sequence ID" value="NZ_JACGWS010000009.1"/>
</dbReference>
<dbReference type="EMBL" id="JACGWS010000009">
    <property type="protein sequence ID" value="MBC8755963.1"/>
    <property type="molecule type" value="Genomic_DNA"/>
</dbReference>
<organism evidence="5 6">
    <name type="scientific">Kordia aestuariivivens</name>
    <dbReference type="NCBI Taxonomy" id="2759037"/>
    <lineage>
        <taxon>Bacteria</taxon>
        <taxon>Pseudomonadati</taxon>
        <taxon>Bacteroidota</taxon>
        <taxon>Flavobacteriia</taxon>
        <taxon>Flavobacteriales</taxon>
        <taxon>Flavobacteriaceae</taxon>
        <taxon>Kordia</taxon>
    </lineage>
</organism>
<keyword evidence="6" id="KW-1185">Reference proteome</keyword>
<evidence type="ECO:0000256" key="3">
    <source>
        <dbReference type="ARBA" id="ARBA00038493"/>
    </source>
</evidence>
<keyword evidence="5" id="KW-0315">Glutamine amidotransferase</keyword>
<accession>A0ABR7QC42</accession>
<dbReference type="InterPro" id="IPR050325">
    <property type="entry name" value="Prot/Nucl_acid_deglycase"/>
</dbReference>
<name>A0ABR7QC42_9FLAO</name>
<gene>
    <name evidence="5" type="ORF">H2O64_14895</name>
</gene>
<sequence length="227" mass="24784">MKHILFIITSTNVIGNSNRSTGYEFSEVADPYFEFINKGYTVDFASILGGIPPETGYDSGNENSKEFRNSNGFKRLNFSHKLSDITIEAYDAIFFPGGLGPMVDMVNNSLVKKVIRDVYESGRVVGAVCHGPVAFLNVNLSDGSNLLSGKKVNSFTKAEEDKDGHTLVDVIPFMLDAELKNQGALFSSTTPFEPYVVVDDNLITGQNPASASGVAIEMMKLINTKYN</sequence>
<dbReference type="PANTHER" id="PTHR48094:SF11">
    <property type="entry name" value="GLUTATHIONE-INDEPENDENT GLYOXALASE HSP31-RELATED"/>
    <property type="match status" value="1"/>
</dbReference>
<dbReference type="SUPFAM" id="SSF52317">
    <property type="entry name" value="Class I glutamine amidotransferase-like"/>
    <property type="match status" value="1"/>
</dbReference>
<keyword evidence="2" id="KW-0456">Lyase</keyword>
<evidence type="ECO:0000313" key="5">
    <source>
        <dbReference type="EMBL" id="MBC8755963.1"/>
    </source>
</evidence>
<dbReference type="InterPro" id="IPR002818">
    <property type="entry name" value="DJ-1/PfpI"/>
</dbReference>
<dbReference type="PANTHER" id="PTHR48094">
    <property type="entry name" value="PROTEIN/NUCLEIC ACID DEGLYCASE DJ-1-RELATED"/>
    <property type="match status" value="1"/>
</dbReference>
<dbReference type="CDD" id="cd03141">
    <property type="entry name" value="GATase1_Hsp31_like"/>
    <property type="match status" value="1"/>
</dbReference>
<evidence type="ECO:0000313" key="6">
    <source>
        <dbReference type="Proteomes" id="UP000619238"/>
    </source>
</evidence>
<comment type="similarity">
    <text evidence="3">Belongs to the peptidase C56 family. HSP31-like subfamily.</text>
</comment>
<dbReference type="Pfam" id="PF01965">
    <property type="entry name" value="DJ-1_PfpI"/>
    <property type="match status" value="1"/>
</dbReference>
<keyword evidence="1" id="KW-0346">Stress response</keyword>
<evidence type="ECO:0000256" key="1">
    <source>
        <dbReference type="ARBA" id="ARBA00023016"/>
    </source>
</evidence>
<feature type="domain" description="DJ-1/PfpI" evidence="4">
    <location>
        <begin position="22"/>
        <end position="220"/>
    </location>
</feature>
<evidence type="ECO:0000256" key="2">
    <source>
        <dbReference type="ARBA" id="ARBA00023239"/>
    </source>
</evidence>
<protein>
    <submittedName>
        <fullName evidence="5">Type 1 glutamine amidotransferase domain-containing protein</fullName>
    </submittedName>
</protein>
<reference evidence="5 6" key="1">
    <citation type="submission" date="2020-07" db="EMBL/GenBank/DDBJ databases">
        <title>Description of Kordia aestuariivivens sp. nov., isolated from a tidal flat.</title>
        <authorList>
            <person name="Park S."/>
            <person name="Yoon J.-H."/>
        </authorList>
    </citation>
    <scope>NUCLEOTIDE SEQUENCE [LARGE SCALE GENOMIC DNA]</scope>
    <source>
        <strain evidence="5 6">YSTF-M3</strain>
    </source>
</reference>
<comment type="caution">
    <text evidence="5">The sequence shown here is derived from an EMBL/GenBank/DDBJ whole genome shotgun (WGS) entry which is preliminary data.</text>
</comment>